<sequence length="65" mass="7193">MVSQSRWGTLLRRITGRRPAQHAYDPGTQLLRALVPPPTENPAVAELFDPPTDKLPIYAPEVPSC</sequence>
<dbReference type="Proteomes" id="UP000241647">
    <property type="component" value="Unassembled WGS sequence"/>
</dbReference>
<protein>
    <submittedName>
        <fullName evidence="1">Uncharacterized protein</fullName>
    </submittedName>
</protein>
<organism evidence="1 2">
    <name type="scientific">Nocardia nova</name>
    <dbReference type="NCBI Taxonomy" id="37330"/>
    <lineage>
        <taxon>Bacteria</taxon>
        <taxon>Bacillati</taxon>
        <taxon>Actinomycetota</taxon>
        <taxon>Actinomycetes</taxon>
        <taxon>Mycobacteriales</taxon>
        <taxon>Nocardiaceae</taxon>
        <taxon>Nocardia</taxon>
    </lineage>
</organism>
<evidence type="ECO:0000313" key="1">
    <source>
        <dbReference type="EMBL" id="PSR63956.1"/>
    </source>
</evidence>
<accession>A0A2T2Z871</accession>
<dbReference type="EMBL" id="PYHS01000004">
    <property type="protein sequence ID" value="PSR63956.1"/>
    <property type="molecule type" value="Genomic_DNA"/>
</dbReference>
<name>A0A2T2Z871_9NOCA</name>
<dbReference type="AlphaFoldDB" id="A0A2T2Z871"/>
<evidence type="ECO:0000313" key="2">
    <source>
        <dbReference type="Proteomes" id="UP000241647"/>
    </source>
</evidence>
<reference evidence="1 2" key="1">
    <citation type="submission" date="2018-02" db="EMBL/GenBank/DDBJ databases">
        <title>8 Nocardia nova and 1 Nocardia cyriacigeorgica strain used for evolution to TMP-SMX.</title>
        <authorList>
            <person name="Mehta H."/>
            <person name="Weng J."/>
            <person name="Shamoo Y."/>
        </authorList>
    </citation>
    <scope>NUCLEOTIDE SEQUENCE [LARGE SCALE GENOMIC DNA]</scope>
    <source>
        <strain evidence="1 2">ATCC 33727</strain>
    </source>
</reference>
<comment type="caution">
    <text evidence="1">The sequence shown here is derived from an EMBL/GenBank/DDBJ whole genome shotgun (WGS) entry which is preliminary data.</text>
</comment>
<proteinExistence type="predicted"/>
<gene>
    <name evidence="1" type="ORF">C8259_08885</name>
</gene>